<evidence type="ECO:0000256" key="6">
    <source>
        <dbReference type="ARBA" id="ARBA00022838"/>
    </source>
</evidence>
<dbReference type="Proteomes" id="UP000005237">
    <property type="component" value="Unassembled WGS sequence"/>
</dbReference>
<evidence type="ECO:0000313" key="12">
    <source>
        <dbReference type="Proteomes" id="UP000005237"/>
    </source>
</evidence>
<evidence type="ECO:0000256" key="7">
    <source>
        <dbReference type="ARBA" id="ARBA00023306"/>
    </source>
</evidence>
<keyword evidence="7 9" id="KW-0131">Cell cycle</keyword>
<keyword evidence="4 9" id="KW-0132">Cell division</keyword>
<keyword evidence="6 9" id="KW-0995">Kinetochore</keyword>
<protein>
    <recommendedName>
        <fullName evidence="9">Protein zwilch</fullName>
    </recommendedName>
</protein>
<comment type="similarity">
    <text evidence="2 9">Belongs to the ZWILCH family.</text>
</comment>
<dbReference type="Pfam" id="PF09817">
    <property type="entry name" value="Zwilch"/>
    <property type="match status" value="1"/>
</dbReference>
<evidence type="ECO:0000256" key="10">
    <source>
        <dbReference type="SAM" id="MobiDB-lite"/>
    </source>
</evidence>
<organism evidence="11 12">
    <name type="scientific">Caenorhabditis japonica</name>
    <dbReference type="NCBI Taxonomy" id="281687"/>
    <lineage>
        <taxon>Eukaryota</taxon>
        <taxon>Metazoa</taxon>
        <taxon>Ecdysozoa</taxon>
        <taxon>Nematoda</taxon>
        <taxon>Chromadorea</taxon>
        <taxon>Rhabditida</taxon>
        <taxon>Rhabditina</taxon>
        <taxon>Rhabditomorpha</taxon>
        <taxon>Rhabditoidea</taxon>
        <taxon>Rhabditidae</taxon>
        <taxon>Peloderinae</taxon>
        <taxon>Caenorhabditis</taxon>
    </lineage>
</organism>
<evidence type="ECO:0000256" key="1">
    <source>
        <dbReference type="ARBA" id="ARBA00004629"/>
    </source>
</evidence>
<keyword evidence="12" id="KW-1185">Reference proteome</keyword>
<dbReference type="EnsemblMetazoa" id="CJA23437.1">
    <property type="protein sequence ID" value="CJA23437.1"/>
    <property type="gene ID" value="WBGene00179009"/>
</dbReference>
<dbReference type="AlphaFoldDB" id="A0A8R1E894"/>
<comment type="subcellular location">
    <subcellularLocation>
        <location evidence="1 9">Chromosome</location>
        <location evidence="1 9">Centromere</location>
        <location evidence="1 9">Kinetochore</location>
    </subcellularLocation>
</comment>
<dbReference type="PANTHER" id="PTHR15995">
    <property type="entry name" value="PROTEIN ZWILCH HOMOLOG"/>
    <property type="match status" value="1"/>
</dbReference>
<reference evidence="11" key="2">
    <citation type="submission" date="2022-06" db="UniProtKB">
        <authorList>
            <consortium name="EnsemblMetazoa"/>
        </authorList>
    </citation>
    <scope>IDENTIFICATION</scope>
    <source>
        <strain evidence="11">DF5081</strain>
    </source>
</reference>
<evidence type="ECO:0000256" key="5">
    <source>
        <dbReference type="ARBA" id="ARBA00022776"/>
    </source>
</evidence>
<dbReference type="PANTHER" id="PTHR15995:SF1">
    <property type="entry name" value="PROTEIN ZWILCH HOMOLOG"/>
    <property type="match status" value="1"/>
</dbReference>
<keyword evidence="8 9" id="KW-0137">Centromere</keyword>
<accession>A0A8R1E894</accession>
<evidence type="ECO:0000256" key="9">
    <source>
        <dbReference type="RuleBase" id="RU369076"/>
    </source>
</evidence>
<comment type="subunit">
    <text evidence="9">Component of the RZZ complex.</text>
</comment>
<dbReference type="GO" id="GO:0007094">
    <property type="term" value="P:mitotic spindle assembly checkpoint signaling"/>
    <property type="evidence" value="ECO:0007669"/>
    <property type="project" value="UniProtKB-UniRule"/>
</dbReference>
<proteinExistence type="inferred from homology"/>
<sequence length="361" mass="40777">MSITLENLKTYNKTVQARKDDEPVPPPVLLLDKYRVRLLPLADLPIISQYSNLPQLGFNSDEVVVIDSPIISEEEKSTKLEPRVAPVVKEDEDEDREQMEFEDEDKENAGINGPLETSFLTLEKLEKRNGNGMEVDISGFDITLANFDTNPIPHADGVSLQKFLRLHAAENFADTIVKLPIWISTFSTNFPYVCWLAAGKTQKDQKFGAATRVLGYFDENSEKLVNQLNAACGGSQLNRYRAVYDEIRKIASEKRQNPGEVVLDMRWNTKNNVALLENPVNAAECTIKIDLGWQDKRFFVDESIFEQLFFVINLADVLGNPEHEVFFPHGKGKFDELVKEMNALVEACSDENKVFATLNDG</sequence>
<keyword evidence="3 9" id="KW-0158">Chromosome</keyword>
<reference evidence="12" key="1">
    <citation type="submission" date="2010-08" db="EMBL/GenBank/DDBJ databases">
        <authorList>
            <consortium name="Caenorhabditis japonica Sequencing Consortium"/>
            <person name="Wilson R.K."/>
        </authorList>
    </citation>
    <scope>NUCLEOTIDE SEQUENCE [LARGE SCALE GENOMIC DNA]</scope>
    <source>
        <strain evidence="12">DF5081</strain>
    </source>
</reference>
<evidence type="ECO:0000313" key="11">
    <source>
        <dbReference type="EnsemblMetazoa" id="CJA23437.1"/>
    </source>
</evidence>
<name>A0A8R1E894_CAEJA</name>
<feature type="region of interest" description="Disordered" evidence="10">
    <location>
        <begin position="88"/>
        <end position="113"/>
    </location>
</feature>
<dbReference type="GO" id="GO:0034501">
    <property type="term" value="P:protein localization to kinetochore"/>
    <property type="evidence" value="ECO:0007669"/>
    <property type="project" value="UniProtKB-UniRule"/>
</dbReference>
<comment type="function">
    <text evidence="9">Essential component of the mitotic checkpoint, which prevents cells from prematurely exiting mitosis. Required for chromosome segregation, the assembly of the dynein-dynactin and mdf-1-mdf-2 complexes onto kinetochores and spindle pole separation. Its function related to the spindle assembly machinery and kinetochore-microtubule attachments likely depends on its association in the mitotic RZZ complex.</text>
</comment>
<dbReference type="InterPro" id="IPR018630">
    <property type="entry name" value="Zwilch"/>
</dbReference>
<evidence type="ECO:0000256" key="2">
    <source>
        <dbReference type="ARBA" id="ARBA00009062"/>
    </source>
</evidence>
<feature type="compositionally biased region" description="Acidic residues" evidence="10">
    <location>
        <begin position="90"/>
        <end position="106"/>
    </location>
</feature>
<dbReference type="GO" id="GO:0051301">
    <property type="term" value="P:cell division"/>
    <property type="evidence" value="ECO:0007669"/>
    <property type="project" value="UniProtKB-UniRule"/>
</dbReference>
<evidence type="ECO:0000256" key="4">
    <source>
        <dbReference type="ARBA" id="ARBA00022618"/>
    </source>
</evidence>
<evidence type="ECO:0000256" key="3">
    <source>
        <dbReference type="ARBA" id="ARBA00022454"/>
    </source>
</evidence>
<evidence type="ECO:0000256" key="8">
    <source>
        <dbReference type="ARBA" id="ARBA00023328"/>
    </source>
</evidence>
<keyword evidence="5 9" id="KW-0498">Mitosis</keyword>
<dbReference type="GO" id="GO:1990423">
    <property type="term" value="C:RZZ complex"/>
    <property type="evidence" value="ECO:0007669"/>
    <property type="project" value="UniProtKB-UniRule"/>
</dbReference>